<feature type="region of interest" description="Disordered" evidence="6">
    <location>
        <begin position="373"/>
        <end position="401"/>
    </location>
</feature>
<evidence type="ECO:0000256" key="5">
    <source>
        <dbReference type="RuleBase" id="RU000383"/>
    </source>
</evidence>
<evidence type="ECO:0000256" key="1">
    <source>
        <dbReference type="ARBA" id="ARBA00009065"/>
    </source>
</evidence>
<reference evidence="9 10" key="1">
    <citation type="journal article" date="2019" name="Nat. Plants">
        <title>Genome sequencing of Musa balbisiana reveals subgenome evolution and function divergence in polyploid bananas.</title>
        <authorList>
            <person name="Yao X."/>
        </authorList>
    </citation>
    <scope>NUCLEOTIDE SEQUENCE [LARGE SCALE GENOMIC DNA]</scope>
    <source>
        <strain evidence="10">cv. DH-PKW</strain>
        <tissue evidence="9">Leaves</tissue>
    </source>
</reference>
<dbReference type="PROSITE" id="PS00292">
    <property type="entry name" value="CYCLINS"/>
    <property type="match status" value="1"/>
</dbReference>
<evidence type="ECO:0000259" key="7">
    <source>
        <dbReference type="SMART" id="SM00385"/>
    </source>
</evidence>
<dbReference type="SMART" id="SM00385">
    <property type="entry name" value="CYCLIN"/>
    <property type="match status" value="1"/>
</dbReference>
<feature type="compositionally biased region" description="Polar residues" evidence="6">
    <location>
        <begin position="375"/>
        <end position="389"/>
    </location>
</feature>
<dbReference type="AlphaFoldDB" id="A0A4S8IM57"/>
<organism evidence="9 10">
    <name type="scientific">Musa balbisiana</name>
    <name type="common">Banana</name>
    <dbReference type="NCBI Taxonomy" id="52838"/>
    <lineage>
        <taxon>Eukaryota</taxon>
        <taxon>Viridiplantae</taxon>
        <taxon>Streptophyta</taxon>
        <taxon>Embryophyta</taxon>
        <taxon>Tracheophyta</taxon>
        <taxon>Spermatophyta</taxon>
        <taxon>Magnoliopsida</taxon>
        <taxon>Liliopsida</taxon>
        <taxon>Zingiberales</taxon>
        <taxon>Musaceae</taxon>
        <taxon>Musa</taxon>
    </lineage>
</organism>
<dbReference type="InterPro" id="IPR006671">
    <property type="entry name" value="Cyclin_N"/>
</dbReference>
<dbReference type="InterPro" id="IPR036915">
    <property type="entry name" value="Cyclin-like_sf"/>
</dbReference>
<dbReference type="EMBL" id="PYDT01000009">
    <property type="protein sequence ID" value="THU49568.1"/>
    <property type="molecule type" value="Genomic_DNA"/>
</dbReference>
<dbReference type="PANTHER" id="PTHR10177">
    <property type="entry name" value="CYCLINS"/>
    <property type="match status" value="1"/>
</dbReference>
<evidence type="ECO:0000256" key="6">
    <source>
        <dbReference type="SAM" id="MobiDB-lite"/>
    </source>
</evidence>
<name>A0A4S8IM57_MUSBA</name>
<feature type="region of interest" description="Disordered" evidence="6">
    <location>
        <begin position="71"/>
        <end position="91"/>
    </location>
</feature>
<dbReference type="InterPro" id="IPR013763">
    <property type="entry name" value="Cyclin-like_dom"/>
</dbReference>
<dbReference type="Pfam" id="PF00134">
    <property type="entry name" value="Cyclin_N"/>
    <property type="match status" value="1"/>
</dbReference>
<dbReference type="SMART" id="SM01332">
    <property type="entry name" value="Cyclin_C"/>
    <property type="match status" value="1"/>
</dbReference>
<feature type="domain" description="Cyclin C-terminal" evidence="8">
    <location>
        <begin position="246"/>
        <end position="358"/>
    </location>
</feature>
<feature type="domain" description="Cyclin-like" evidence="7">
    <location>
        <begin position="149"/>
        <end position="237"/>
    </location>
</feature>
<sequence>MSIVHFTEDQEHEKFLLEASFSPSKETILRSREGRTASNLDLSYSFDLSTMGVSYRFASSVLLCPEDGKSILGSDEEEKQEQGLNGEVERRSLCRFPGEGGDFYGEPLPSEDRIALMVERESHHLPEGDYAGRLRRGQLDLAVRSDAIDWIQRVHAHYKFGPLSAYLSVNYLDRFLSAYKLPQGKAWMTQLLSVACLSIAAKVEEAEVPSSLELQVGEAKYVFEARTIQRMELLVLSTLKWRMQAVTPFSFIDYFLYKLSDDKSPDSLLIYRSMDLILGTIRESEFLEFRPSEIAAAAAVSTLKETQNSGIDKSLTCCIHVDKERVLRCHQVVQEMTLMKNRTYSDNNSPSVSTVTKSPIGVLDAGVASYESDDTTAGSHANCHHSSPATKRRKLNRPLTS</sequence>
<dbReference type="SUPFAM" id="SSF47954">
    <property type="entry name" value="Cyclin-like"/>
    <property type="match status" value="2"/>
</dbReference>
<evidence type="ECO:0000256" key="2">
    <source>
        <dbReference type="ARBA" id="ARBA00022618"/>
    </source>
</evidence>
<gene>
    <name evidence="9" type="ORF">C4D60_Mb06t10910</name>
</gene>
<dbReference type="InterPro" id="IPR048258">
    <property type="entry name" value="Cyclins_cyclin-box"/>
</dbReference>
<keyword evidence="3 5" id="KW-0195">Cyclin</keyword>
<dbReference type="Proteomes" id="UP000317650">
    <property type="component" value="Chromosome 6"/>
</dbReference>
<dbReference type="InterPro" id="IPR004367">
    <property type="entry name" value="Cyclin_C-dom"/>
</dbReference>
<dbReference type="STRING" id="52838.A0A4S8IM57"/>
<dbReference type="CDD" id="cd20544">
    <property type="entry name" value="CYCLIN_AtCycD-like_rpt2"/>
    <property type="match status" value="1"/>
</dbReference>
<evidence type="ECO:0000256" key="4">
    <source>
        <dbReference type="ARBA" id="ARBA00023306"/>
    </source>
</evidence>
<evidence type="ECO:0000259" key="8">
    <source>
        <dbReference type="SMART" id="SM01332"/>
    </source>
</evidence>
<dbReference type="CDD" id="cd20543">
    <property type="entry name" value="CYCLIN_AtCycD-like_rpt1"/>
    <property type="match status" value="1"/>
</dbReference>
<dbReference type="GO" id="GO:0051301">
    <property type="term" value="P:cell division"/>
    <property type="evidence" value="ECO:0007669"/>
    <property type="project" value="UniProtKB-KW"/>
</dbReference>
<protein>
    <submittedName>
        <fullName evidence="9">Uncharacterized protein</fullName>
    </submittedName>
</protein>
<accession>A0A4S8IM57</accession>
<feature type="compositionally biased region" description="Basic residues" evidence="6">
    <location>
        <begin position="390"/>
        <end position="401"/>
    </location>
</feature>
<comment type="caution">
    <text evidence="9">The sequence shown here is derived from an EMBL/GenBank/DDBJ whole genome shotgun (WGS) entry which is preliminary data.</text>
</comment>
<keyword evidence="10" id="KW-1185">Reference proteome</keyword>
<dbReference type="InterPro" id="IPR039361">
    <property type="entry name" value="Cyclin"/>
</dbReference>
<evidence type="ECO:0000313" key="9">
    <source>
        <dbReference type="EMBL" id="THU49568.1"/>
    </source>
</evidence>
<dbReference type="FunFam" id="1.10.472.10:FF:000034">
    <property type="entry name" value="D2/4-type cyclin"/>
    <property type="match status" value="1"/>
</dbReference>
<proteinExistence type="inferred from homology"/>
<dbReference type="FunFam" id="1.10.472.10:FF:000040">
    <property type="entry name" value="D6-type cyclin"/>
    <property type="match status" value="1"/>
</dbReference>
<comment type="similarity">
    <text evidence="1">Belongs to the cyclin family. Cyclin D subfamily.</text>
</comment>
<keyword evidence="2" id="KW-0132">Cell division</keyword>
<evidence type="ECO:0000313" key="10">
    <source>
        <dbReference type="Proteomes" id="UP000317650"/>
    </source>
</evidence>
<dbReference type="Gene3D" id="1.10.472.10">
    <property type="entry name" value="Cyclin-like"/>
    <property type="match status" value="2"/>
</dbReference>
<dbReference type="Pfam" id="PF02984">
    <property type="entry name" value="Cyclin_C"/>
    <property type="match status" value="1"/>
</dbReference>
<keyword evidence="4" id="KW-0131">Cell cycle</keyword>
<evidence type="ECO:0000256" key="3">
    <source>
        <dbReference type="ARBA" id="ARBA00023127"/>
    </source>
</evidence>